<gene>
    <name evidence="2" type="ORF">SNE40_009642</name>
</gene>
<dbReference type="PANTHER" id="PTHR21505">
    <property type="entry name" value="MADF DOMAIN-CONTAINING PROTEIN-RELATED"/>
    <property type="match status" value="1"/>
</dbReference>
<name>A0AAN8JZ05_PATCE</name>
<reference evidence="2 3" key="1">
    <citation type="submission" date="2024-01" db="EMBL/GenBank/DDBJ databases">
        <title>The genome of the rayed Mediterranean limpet Patella caerulea (Linnaeus, 1758).</title>
        <authorList>
            <person name="Anh-Thu Weber A."/>
            <person name="Halstead-Nussloch G."/>
        </authorList>
    </citation>
    <scope>NUCLEOTIDE SEQUENCE [LARGE SCALE GENOMIC DNA]</scope>
    <source>
        <strain evidence="2">AATW-2023a</strain>
        <tissue evidence="2">Whole specimen</tissue>
    </source>
</reference>
<comment type="caution">
    <text evidence="2">The sequence shown here is derived from an EMBL/GenBank/DDBJ whole genome shotgun (WGS) entry which is preliminary data.</text>
</comment>
<dbReference type="InterPro" id="IPR006578">
    <property type="entry name" value="MADF-dom"/>
</dbReference>
<dbReference type="PANTHER" id="PTHR21505:SF12">
    <property type="entry name" value="MADF DOMAIN-CONTAINING PROTEIN-RELATED"/>
    <property type="match status" value="1"/>
</dbReference>
<dbReference type="EMBL" id="JAZGQO010000007">
    <property type="protein sequence ID" value="KAK6181864.1"/>
    <property type="molecule type" value="Genomic_DNA"/>
</dbReference>
<keyword evidence="3" id="KW-1185">Reference proteome</keyword>
<accession>A0AAN8JZ05</accession>
<dbReference type="Pfam" id="PF10545">
    <property type="entry name" value="MADF_DNA_bdg"/>
    <property type="match status" value="1"/>
</dbReference>
<proteinExistence type="predicted"/>
<protein>
    <recommendedName>
        <fullName evidence="1">MADF domain-containing protein</fullName>
    </recommendedName>
</protein>
<evidence type="ECO:0000313" key="2">
    <source>
        <dbReference type="EMBL" id="KAK6181864.1"/>
    </source>
</evidence>
<feature type="domain" description="MADF" evidence="1">
    <location>
        <begin position="17"/>
        <end position="75"/>
    </location>
</feature>
<evidence type="ECO:0000313" key="3">
    <source>
        <dbReference type="Proteomes" id="UP001347796"/>
    </source>
</evidence>
<dbReference type="Proteomes" id="UP001347796">
    <property type="component" value="Unassembled WGS sequence"/>
</dbReference>
<dbReference type="AlphaFoldDB" id="A0AAN8JZ05"/>
<organism evidence="2 3">
    <name type="scientific">Patella caerulea</name>
    <name type="common">Rayed Mediterranean limpet</name>
    <dbReference type="NCBI Taxonomy" id="87958"/>
    <lineage>
        <taxon>Eukaryota</taxon>
        <taxon>Metazoa</taxon>
        <taxon>Spiralia</taxon>
        <taxon>Lophotrochozoa</taxon>
        <taxon>Mollusca</taxon>
        <taxon>Gastropoda</taxon>
        <taxon>Patellogastropoda</taxon>
        <taxon>Patelloidea</taxon>
        <taxon>Patellidae</taxon>
        <taxon>Patella</taxon>
    </lineage>
</organism>
<evidence type="ECO:0000259" key="1">
    <source>
        <dbReference type="Pfam" id="PF10545"/>
    </source>
</evidence>
<sequence>MATPTPETWSLIKEEELATLWSERPCLFEITMPEYRDRVAKDRAMIEIAGKLAMTVEQIKTRMKSLRTQLGKVIKSPPVAVQPIM</sequence>